<dbReference type="GeneID" id="300114634"/>
<dbReference type="KEGG" id="sky:D0C37_10550"/>
<organism evidence="1 2">
    <name type="scientific">Streptomyces koyangensis</name>
    <dbReference type="NCBI Taxonomy" id="188770"/>
    <lineage>
        <taxon>Bacteria</taxon>
        <taxon>Bacillati</taxon>
        <taxon>Actinomycetota</taxon>
        <taxon>Actinomycetes</taxon>
        <taxon>Kitasatosporales</taxon>
        <taxon>Streptomycetaceae</taxon>
        <taxon>Streptomyces</taxon>
        <taxon>Streptomyces aurantiacus group</taxon>
    </lineage>
</organism>
<reference evidence="1 2" key="1">
    <citation type="submission" date="2018-08" db="EMBL/GenBank/DDBJ databases">
        <authorList>
            <person name="Ferrada E.E."/>
            <person name="Latorre B.A."/>
        </authorList>
    </citation>
    <scope>NUCLEOTIDE SEQUENCE [LARGE SCALE GENOMIC DNA]</scope>
    <source>
        <strain evidence="1 2">VK-A60T</strain>
    </source>
</reference>
<dbReference type="Proteomes" id="UP000259636">
    <property type="component" value="Chromosome"/>
</dbReference>
<dbReference type="AlphaFoldDB" id="A0A385D9E6"/>
<evidence type="ECO:0008006" key="3">
    <source>
        <dbReference type="Google" id="ProtNLM"/>
    </source>
</evidence>
<gene>
    <name evidence="1" type="ORF">D0C37_10550</name>
</gene>
<sequence>MGIPDWNDPKLGTMKKAALWLIQVIGEGNTFTKADVAGAFPGVAQADRRVRDLRQYGWQIHTNRDDATLDQHEQRFVSAGKPVWEPGNAGSSPRASITDRRRREVLVADGNMCRSCGIAAGGEYSDGVEAAQIDIARRPVIQADGTEEIELVAECNRCRVGGRGMKVDFPEVELKISGLGGFERDVLISWMKNDRRDFSTVEETWALYCTLPAESRERVRATLGI</sequence>
<protein>
    <recommendedName>
        <fullName evidence="3">HNH endonuclease</fullName>
    </recommendedName>
</protein>
<evidence type="ECO:0000313" key="2">
    <source>
        <dbReference type="Proteomes" id="UP000259636"/>
    </source>
</evidence>
<name>A0A385D9E6_9ACTN</name>
<dbReference type="EMBL" id="CP031742">
    <property type="protein sequence ID" value="AXQ55002.1"/>
    <property type="molecule type" value="Genomic_DNA"/>
</dbReference>
<accession>A0A385D9E6</accession>
<evidence type="ECO:0000313" key="1">
    <source>
        <dbReference type="EMBL" id="AXQ55002.1"/>
    </source>
</evidence>
<dbReference type="RefSeq" id="WP_117349191.1">
    <property type="nucleotide sequence ID" value="NZ_CP031742.1"/>
</dbReference>
<proteinExistence type="predicted"/>